<dbReference type="Gene3D" id="3.20.20.100">
    <property type="entry name" value="NADP-dependent oxidoreductase domain"/>
    <property type="match status" value="1"/>
</dbReference>
<dbReference type="AlphaFoldDB" id="A0A175R4Z9"/>
<evidence type="ECO:0000313" key="6">
    <source>
        <dbReference type="EMBL" id="KTQ90091.1"/>
    </source>
</evidence>
<dbReference type="InterPro" id="IPR036812">
    <property type="entry name" value="NAD(P)_OxRdtase_dom_sf"/>
</dbReference>
<dbReference type="InterPro" id="IPR050523">
    <property type="entry name" value="AKR_Detox_Biosynth"/>
</dbReference>
<dbReference type="RefSeq" id="WP_058635864.1">
    <property type="nucleotide sequence ID" value="NZ_LDPZ01000037.1"/>
</dbReference>
<comment type="caution">
    <text evidence="6">The sequence shown here is derived from an EMBL/GenBank/DDBJ whole genome shotgun (WGS) entry which is preliminary data.</text>
</comment>
<name>A0A175R4Z9_9HYPH</name>
<sequence length="350" mass="38361">MQTRPLGRTGLQVSRICLGTMTFGEQNTESEAHAQLDRAHEFGINFLDTAELYPIPPKAETQGATERHIGSWLKARGLRDQLVIATKVVGRSDSTWFRADGSKPRLDIRNIREALEGSLKRLGVEAIDLYQVHWPDRPTSGFGSVPTRWKSPEEDPSEVAIEETLDALGELVKEGKVRHLGLSNESAWGTMRYLAHAERTGAPRVASIQNAYNLLNRVFEPALAEVALREDVGLLAYSPLGQGYLTGKYAGGARPAGSRKALFDRLQRYEKPGTAEAVDAYVALAERFGLKPATFANAFVLAQPFVTATIIGATTMEQLEECLAAEHVTWTDEMQAAVDAVHQRVGNPAP</sequence>
<dbReference type="CDD" id="cd19094">
    <property type="entry name" value="AKR_Tas-like"/>
    <property type="match status" value="1"/>
</dbReference>
<keyword evidence="2" id="KW-0560">Oxidoreductase</keyword>
<evidence type="ECO:0000259" key="5">
    <source>
        <dbReference type="Pfam" id="PF00248"/>
    </source>
</evidence>
<dbReference type="STRING" id="401562.NS365_04970"/>
<proteinExistence type="inferred from homology"/>
<accession>A0A175R4Z9</accession>
<dbReference type="GO" id="GO:0016491">
    <property type="term" value="F:oxidoreductase activity"/>
    <property type="evidence" value="ECO:0007669"/>
    <property type="project" value="UniProtKB-KW"/>
</dbReference>
<dbReference type="EMBL" id="LDPZ01000037">
    <property type="protein sequence ID" value="KTQ90091.1"/>
    <property type="molecule type" value="Genomic_DNA"/>
</dbReference>
<keyword evidence="1" id="KW-0521">NADP</keyword>
<comment type="similarity">
    <text evidence="3">Belongs to the aldo/keto reductase family. Aldo/keto reductase 2 subfamily.</text>
</comment>
<dbReference type="PATRIC" id="fig|401562.3.peg.3001"/>
<protein>
    <recommendedName>
        <fullName evidence="4">Protein tas</fullName>
    </recommendedName>
</protein>
<feature type="domain" description="NADP-dependent oxidoreductase" evidence="5">
    <location>
        <begin position="15"/>
        <end position="341"/>
    </location>
</feature>
<dbReference type="SUPFAM" id="SSF51430">
    <property type="entry name" value="NAD(P)-linked oxidoreductase"/>
    <property type="match status" value="1"/>
</dbReference>
<evidence type="ECO:0000256" key="2">
    <source>
        <dbReference type="ARBA" id="ARBA00023002"/>
    </source>
</evidence>
<dbReference type="PRINTS" id="PR00069">
    <property type="entry name" value="ALDKETRDTASE"/>
</dbReference>
<dbReference type="PANTHER" id="PTHR43364">
    <property type="entry name" value="NADH-SPECIFIC METHYLGLYOXAL REDUCTASE-RELATED"/>
    <property type="match status" value="1"/>
</dbReference>
<evidence type="ECO:0000256" key="1">
    <source>
        <dbReference type="ARBA" id="ARBA00022857"/>
    </source>
</evidence>
<organism evidence="6 7">
    <name type="scientific">Aureimonas ureilytica</name>
    <dbReference type="NCBI Taxonomy" id="401562"/>
    <lineage>
        <taxon>Bacteria</taxon>
        <taxon>Pseudomonadati</taxon>
        <taxon>Pseudomonadota</taxon>
        <taxon>Alphaproteobacteria</taxon>
        <taxon>Hyphomicrobiales</taxon>
        <taxon>Aurantimonadaceae</taxon>
        <taxon>Aureimonas</taxon>
    </lineage>
</organism>
<gene>
    <name evidence="6" type="ORF">NS226_16385</name>
</gene>
<evidence type="ECO:0000256" key="3">
    <source>
        <dbReference type="ARBA" id="ARBA00038157"/>
    </source>
</evidence>
<evidence type="ECO:0000256" key="4">
    <source>
        <dbReference type="ARBA" id="ARBA00070119"/>
    </source>
</evidence>
<dbReference type="Proteomes" id="UP000078272">
    <property type="component" value="Unassembled WGS sequence"/>
</dbReference>
<dbReference type="OrthoDB" id="9774523at2"/>
<dbReference type="FunFam" id="3.20.20.100:FF:000005">
    <property type="entry name" value="NADP(H)-dependent aldo-keto reductase"/>
    <property type="match status" value="1"/>
</dbReference>
<reference evidence="6 7" key="1">
    <citation type="journal article" date="2016" name="Front. Microbiol.">
        <title>Genomic Resource of Rice Seed Associated Bacteria.</title>
        <authorList>
            <person name="Midha S."/>
            <person name="Bansal K."/>
            <person name="Sharma S."/>
            <person name="Kumar N."/>
            <person name="Patil P.P."/>
            <person name="Chaudhry V."/>
            <person name="Patil P.B."/>
        </authorList>
    </citation>
    <scope>NUCLEOTIDE SEQUENCE [LARGE SCALE GENOMIC DNA]</scope>
    <source>
        <strain evidence="6 7">NS226</strain>
    </source>
</reference>
<dbReference type="Pfam" id="PF00248">
    <property type="entry name" value="Aldo_ket_red"/>
    <property type="match status" value="1"/>
</dbReference>
<dbReference type="InterPro" id="IPR023210">
    <property type="entry name" value="NADP_OxRdtase_dom"/>
</dbReference>
<evidence type="ECO:0000313" key="7">
    <source>
        <dbReference type="Proteomes" id="UP000078272"/>
    </source>
</evidence>
<dbReference type="InterPro" id="IPR020471">
    <property type="entry name" value="AKR"/>
</dbReference>
<dbReference type="PANTHER" id="PTHR43364:SF4">
    <property type="entry name" value="NAD(P)-LINKED OXIDOREDUCTASE SUPERFAMILY PROTEIN"/>
    <property type="match status" value="1"/>
</dbReference>